<dbReference type="AlphaFoldDB" id="A0A7Z7IE06"/>
<evidence type="ECO:0000313" key="1">
    <source>
        <dbReference type="EMBL" id="SOE88222.1"/>
    </source>
</evidence>
<dbReference type="Proteomes" id="UP000219522">
    <property type="component" value="Unassembled WGS sequence"/>
</dbReference>
<reference evidence="1 2" key="1">
    <citation type="submission" date="2017-09" db="EMBL/GenBank/DDBJ databases">
        <authorList>
            <person name="Varghese N."/>
            <person name="Submissions S."/>
        </authorList>
    </citation>
    <scope>NUCLEOTIDE SEQUENCE [LARGE SCALE GENOMIC DNA]</scope>
    <source>
        <strain evidence="1 2">OK806</strain>
    </source>
</reference>
<evidence type="ECO:0008006" key="3">
    <source>
        <dbReference type="Google" id="ProtNLM"/>
    </source>
</evidence>
<name>A0A7Z7IE06_9BURK</name>
<proteinExistence type="predicted"/>
<gene>
    <name evidence="1" type="ORF">SAMN05446927_6822</name>
</gene>
<dbReference type="EMBL" id="OCSU01000003">
    <property type="protein sequence ID" value="SOE88222.1"/>
    <property type="molecule type" value="Genomic_DNA"/>
</dbReference>
<evidence type="ECO:0000313" key="2">
    <source>
        <dbReference type="Proteomes" id="UP000219522"/>
    </source>
</evidence>
<accession>A0A7Z7IE06</accession>
<organism evidence="1 2">
    <name type="scientific">Caballeronia arationis</name>
    <dbReference type="NCBI Taxonomy" id="1777142"/>
    <lineage>
        <taxon>Bacteria</taxon>
        <taxon>Pseudomonadati</taxon>
        <taxon>Pseudomonadota</taxon>
        <taxon>Betaproteobacteria</taxon>
        <taxon>Burkholderiales</taxon>
        <taxon>Burkholderiaceae</taxon>
        <taxon>Caballeronia</taxon>
    </lineage>
</organism>
<keyword evidence="2" id="KW-1185">Reference proteome</keyword>
<sequence>MKTDASLGGTPIGTLHIDPLVLGVGVGMKF</sequence>
<comment type="caution">
    <text evidence="1">The sequence shown here is derived from an EMBL/GenBank/DDBJ whole genome shotgun (WGS) entry which is preliminary data.</text>
</comment>
<protein>
    <recommendedName>
        <fullName evidence="3">Outer membrane protein</fullName>
    </recommendedName>
</protein>